<proteinExistence type="predicted"/>
<dbReference type="AlphaFoldDB" id="A0A4U1I7Y6"/>
<dbReference type="OrthoDB" id="8481305at2"/>
<reference evidence="1 2" key="1">
    <citation type="submission" date="2019-04" db="EMBL/GenBank/DDBJ databases">
        <title>Trinickia sp. 7GSK02, isolated from subtropical forest soil.</title>
        <authorList>
            <person name="Gao Z.-H."/>
            <person name="Qiu L.-H."/>
        </authorList>
    </citation>
    <scope>NUCLEOTIDE SEQUENCE [LARGE SCALE GENOMIC DNA]</scope>
    <source>
        <strain evidence="1 2">7GSK02</strain>
    </source>
</reference>
<gene>
    <name evidence="1" type="ORF">FAZ69_10950</name>
</gene>
<protein>
    <submittedName>
        <fullName evidence="1">Uncharacterized protein</fullName>
    </submittedName>
</protein>
<dbReference type="EMBL" id="SWJE01000005">
    <property type="protein sequence ID" value="TKC89447.1"/>
    <property type="molecule type" value="Genomic_DNA"/>
</dbReference>
<keyword evidence="2" id="KW-1185">Reference proteome</keyword>
<accession>A0A4U1I7Y6</accession>
<name>A0A4U1I7Y6_9BURK</name>
<evidence type="ECO:0000313" key="2">
    <source>
        <dbReference type="Proteomes" id="UP000305539"/>
    </source>
</evidence>
<organism evidence="1 2">
    <name type="scientific">Trinickia terrae</name>
    <dbReference type="NCBI Taxonomy" id="2571161"/>
    <lineage>
        <taxon>Bacteria</taxon>
        <taxon>Pseudomonadati</taxon>
        <taxon>Pseudomonadota</taxon>
        <taxon>Betaproteobacteria</taxon>
        <taxon>Burkholderiales</taxon>
        <taxon>Burkholderiaceae</taxon>
        <taxon>Trinickia</taxon>
    </lineage>
</organism>
<comment type="caution">
    <text evidence="1">The sequence shown here is derived from an EMBL/GenBank/DDBJ whole genome shotgun (WGS) entry which is preliminary data.</text>
</comment>
<evidence type="ECO:0000313" key="1">
    <source>
        <dbReference type="EMBL" id="TKC89447.1"/>
    </source>
</evidence>
<dbReference type="RefSeq" id="WP_136894216.1">
    <property type="nucleotide sequence ID" value="NZ_SWJE01000005.1"/>
</dbReference>
<dbReference type="Proteomes" id="UP000305539">
    <property type="component" value="Unassembled WGS sequence"/>
</dbReference>
<sequence length="145" mass="15810">MNTNFYESELREALKEFFNSGGLRVIGESSAVFKKLAGVYPAGGSKIDWTRVPGSVGRVEEQDDLQAEKFAEFFDEMAAKFALSGDVIYVGDSATDFALGGSIATIRKILPELLSVPQHHYIVGPGCSWCICLTMEGDMDFGLAR</sequence>